<dbReference type="InterPro" id="IPR050682">
    <property type="entry name" value="ModA/WtpA"/>
</dbReference>
<dbReference type="Proteomes" id="UP000581135">
    <property type="component" value="Unassembled WGS sequence"/>
</dbReference>
<feature type="chain" id="PRO_5032402323" evidence="7">
    <location>
        <begin position="24"/>
        <end position="258"/>
    </location>
</feature>
<dbReference type="NCBIfam" id="NF007958">
    <property type="entry name" value="PRK10677.1"/>
    <property type="match status" value="1"/>
</dbReference>
<dbReference type="Gene3D" id="3.40.190.10">
    <property type="entry name" value="Periplasmic binding protein-like II"/>
    <property type="match status" value="2"/>
</dbReference>
<feature type="binding site" evidence="6">
    <location>
        <position position="193"/>
    </location>
    <ligand>
        <name>molybdate</name>
        <dbReference type="ChEBI" id="CHEBI:36264"/>
    </ligand>
</feature>
<dbReference type="FunFam" id="3.40.190.10:FF:000035">
    <property type="entry name" value="Molybdate ABC transporter substrate-binding protein"/>
    <property type="match status" value="1"/>
</dbReference>
<dbReference type="Pfam" id="PF13531">
    <property type="entry name" value="SBP_bac_11"/>
    <property type="match status" value="1"/>
</dbReference>
<keyword evidence="4 7" id="KW-0732">Signal</keyword>
<organism evidence="8 9">
    <name type="scientific">Limibacillus halophilus</name>
    <dbReference type="NCBI Taxonomy" id="1579333"/>
    <lineage>
        <taxon>Bacteria</taxon>
        <taxon>Pseudomonadati</taxon>
        <taxon>Pseudomonadota</taxon>
        <taxon>Alphaproteobacteria</taxon>
        <taxon>Rhodospirillales</taxon>
        <taxon>Rhodovibrionaceae</taxon>
        <taxon>Limibacillus</taxon>
    </lineage>
</organism>
<dbReference type="GO" id="GO:0030288">
    <property type="term" value="C:outer membrane-bounded periplasmic space"/>
    <property type="evidence" value="ECO:0007669"/>
    <property type="project" value="TreeGrafter"/>
</dbReference>
<dbReference type="AlphaFoldDB" id="A0A839SWS4"/>
<dbReference type="PANTHER" id="PTHR30632:SF17">
    <property type="entry name" value="MOLYBDATE-BINDING PROTEIN MODA"/>
    <property type="match status" value="1"/>
</dbReference>
<name>A0A839SWS4_9PROT</name>
<evidence type="ECO:0000256" key="2">
    <source>
        <dbReference type="ARBA" id="ARBA00022505"/>
    </source>
</evidence>
<comment type="subunit">
    <text evidence="5">The complex is composed of two ATP-binding proteins (ModC), two transmembrane proteins (ModB) and a solute-binding protein (ModA).</text>
</comment>
<feature type="signal peptide" evidence="7">
    <location>
        <begin position="1"/>
        <end position="23"/>
    </location>
</feature>
<evidence type="ECO:0000256" key="7">
    <source>
        <dbReference type="SAM" id="SignalP"/>
    </source>
</evidence>
<comment type="caution">
    <text evidence="8">The sequence shown here is derived from an EMBL/GenBank/DDBJ whole genome shotgun (WGS) entry which is preliminary data.</text>
</comment>
<dbReference type="GO" id="GO:0030973">
    <property type="term" value="F:molybdate ion binding"/>
    <property type="evidence" value="ECO:0007669"/>
    <property type="project" value="TreeGrafter"/>
</dbReference>
<protein>
    <submittedName>
        <fullName evidence="8">Molybdate transport system substrate-binding protein</fullName>
    </submittedName>
</protein>
<keyword evidence="3 6" id="KW-0479">Metal-binding</keyword>
<evidence type="ECO:0000256" key="5">
    <source>
        <dbReference type="ARBA" id="ARBA00062515"/>
    </source>
</evidence>
<dbReference type="RefSeq" id="WP_183416238.1">
    <property type="nucleotide sequence ID" value="NZ_JACHXA010000004.1"/>
</dbReference>
<dbReference type="EMBL" id="JACHXA010000004">
    <property type="protein sequence ID" value="MBB3065405.1"/>
    <property type="molecule type" value="Genomic_DNA"/>
</dbReference>
<evidence type="ECO:0000256" key="6">
    <source>
        <dbReference type="PIRSR" id="PIRSR004846-1"/>
    </source>
</evidence>
<dbReference type="NCBIfam" id="TIGR01256">
    <property type="entry name" value="modA"/>
    <property type="match status" value="1"/>
</dbReference>
<dbReference type="SUPFAM" id="SSF53850">
    <property type="entry name" value="Periplasmic binding protein-like II"/>
    <property type="match status" value="1"/>
</dbReference>
<comment type="similarity">
    <text evidence="1">Belongs to the bacterial solute-binding protein ModA family.</text>
</comment>
<sequence length="258" mass="27967">MFRSTFFAISLLLATMLASKLEAQDRITVYAAASLTDVLQEIAEAYKIQTGHVLTFSFAGSSTLARQIEQGAPADIFAAANEVWMTYLQERNLIAADSQRVFIHNRLAVIAAVESALEPFTIDKSTDFLSLLGRGNWMAVGDPDHVPAGLYAKQALSRLGTWTALENHLARADNTRAALVLVERGEAAMGIVYATDAAASNRVKVLAVFPEHLHDPIRYPFAIVAGRDSKSARAALDFLGSAAALEIYDRAGFPVDRP</sequence>
<keyword evidence="9" id="KW-1185">Reference proteome</keyword>
<evidence type="ECO:0000313" key="9">
    <source>
        <dbReference type="Proteomes" id="UP000581135"/>
    </source>
</evidence>
<evidence type="ECO:0000313" key="8">
    <source>
        <dbReference type="EMBL" id="MBB3065405.1"/>
    </source>
</evidence>
<feature type="binding site" evidence="6">
    <location>
        <position position="34"/>
    </location>
    <ligand>
        <name>molybdate</name>
        <dbReference type="ChEBI" id="CHEBI:36264"/>
    </ligand>
</feature>
<reference evidence="8 9" key="1">
    <citation type="submission" date="2020-08" db="EMBL/GenBank/DDBJ databases">
        <title>Genomic Encyclopedia of Type Strains, Phase III (KMG-III): the genomes of soil and plant-associated and newly described type strains.</title>
        <authorList>
            <person name="Whitman W."/>
        </authorList>
    </citation>
    <scope>NUCLEOTIDE SEQUENCE [LARGE SCALE GENOMIC DNA]</scope>
    <source>
        <strain evidence="8 9">CECT 8803</strain>
    </source>
</reference>
<evidence type="ECO:0000256" key="3">
    <source>
        <dbReference type="ARBA" id="ARBA00022723"/>
    </source>
</evidence>
<feature type="binding site" evidence="6">
    <location>
        <position position="61"/>
    </location>
    <ligand>
        <name>molybdate</name>
        <dbReference type="ChEBI" id="CHEBI:36264"/>
    </ligand>
</feature>
<gene>
    <name evidence="8" type="ORF">FHR98_001692</name>
</gene>
<accession>A0A839SWS4</accession>
<proteinExistence type="inferred from homology"/>
<dbReference type="InterPro" id="IPR005950">
    <property type="entry name" value="ModA"/>
</dbReference>
<dbReference type="GO" id="GO:0046872">
    <property type="term" value="F:metal ion binding"/>
    <property type="evidence" value="ECO:0007669"/>
    <property type="project" value="UniProtKB-KW"/>
</dbReference>
<dbReference type="PIRSF" id="PIRSF004846">
    <property type="entry name" value="ModA"/>
    <property type="match status" value="1"/>
</dbReference>
<dbReference type="PANTHER" id="PTHR30632">
    <property type="entry name" value="MOLYBDATE-BINDING PERIPLASMIC PROTEIN"/>
    <property type="match status" value="1"/>
</dbReference>
<dbReference type="GO" id="GO:1901359">
    <property type="term" value="F:tungstate binding"/>
    <property type="evidence" value="ECO:0007669"/>
    <property type="project" value="UniProtKB-ARBA"/>
</dbReference>
<dbReference type="GO" id="GO:0015689">
    <property type="term" value="P:molybdate ion transport"/>
    <property type="evidence" value="ECO:0007669"/>
    <property type="project" value="InterPro"/>
</dbReference>
<keyword evidence="2 6" id="KW-0500">Molybdenum</keyword>
<feature type="binding site" evidence="6">
    <location>
        <position position="148"/>
    </location>
    <ligand>
        <name>molybdate</name>
        <dbReference type="ChEBI" id="CHEBI:36264"/>
    </ligand>
</feature>
<evidence type="ECO:0000256" key="4">
    <source>
        <dbReference type="ARBA" id="ARBA00022729"/>
    </source>
</evidence>
<evidence type="ECO:0000256" key="1">
    <source>
        <dbReference type="ARBA" id="ARBA00009175"/>
    </source>
</evidence>